<comment type="cofactor">
    <cofactor evidence="1">
        <name>Zn(2+)</name>
        <dbReference type="ChEBI" id="CHEBI:29105"/>
    </cofactor>
</comment>
<feature type="domain" description="Amidohydrolase-related" evidence="5">
    <location>
        <begin position="61"/>
        <end position="424"/>
    </location>
</feature>
<evidence type="ECO:0000259" key="6">
    <source>
        <dbReference type="Pfam" id="PF22039"/>
    </source>
</evidence>
<dbReference type="InterPro" id="IPR054418">
    <property type="entry name" value="MQNX/HUTI_composite_N"/>
</dbReference>
<comment type="caution">
    <text evidence="7">The sequence shown here is derived from an EMBL/GenBank/DDBJ whole genome shotgun (WGS) entry which is preliminary data.</text>
</comment>
<evidence type="ECO:0000256" key="4">
    <source>
        <dbReference type="ARBA" id="ARBA00022833"/>
    </source>
</evidence>
<protein>
    <submittedName>
        <fullName evidence="7">Guanine deaminase</fullName>
    </submittedName>
</protein>
<dbReference type="InterPro" id="IPR032466">
    <property type="entry name" value="Metal_Hydrolase"/>
</dbReference>
<sequence>MTIFRGTFLDTPEDPFTGGTLRADVDAGLLVEDGVIRERAPYAELRRRHPAEEVVDLTGGVVLPGFVDTHVHFPQVRVIGGLGMPLLDWLERCALPEEARMADLGYATGVAADFVRGLASAGTTSALVFGAHYAPAVDALFTEAARVGVRVTSGLVVSDRLLRPELLTGPAQAYDDSIALAKRWHGVGRSRYAVIPRFALSCTDGLLASCAAVLAEVPDALATSHVNENPREIATVAELCDGRSYVETYWASGLLGPRTVLAHNVHPTDAELALLADAGSAVAHCPTSNAALGSGLFPLARHLSYGVRVALGSDVGAGTGFSLLKEGLQAYFAQQLLGPDGHPLSPAHLLHLATSAGAAALDLPDVGDLSVGQSFDAQWLRPAPGSPLDVGLAHTADGEEALARVFALGTAADVRAVWVSGEQVDLAPPRPGDLEVVAG</sequence>
<dbReference type="Proteomes" id="UP000246018">
    <property type="component" value="Unassembled WGS sequence"/>
</dbReference>
<keyword evidence="3" id="KW-0378">Hydrolase</keyword>
<dbReference type="GO" id="GO:0008270">
    <property type="term" value="F:zinc ion binding"/>
    <property type="evidence" value="ECO:0007669"/>
    <property type="project" value="TreeGrafter"/>
</dbReference>
<dbReference type="InterPro" id="IPR006680">
    <property type="entry name" value="Amidohydro-rel"/>
</dbReference>
<dbReference type="Gene3D" id="2.30.40.10">
    <property type="entry name" value="Urease, subunit C, domain 1"/>
    <property type="match status" value="1"/>
</dbReference>
<dbReference type="NCBIfam" id="NF006679">
    <property type="entry name" value="PRK09228.1"/>
    <property type="match status" value="1"/>
</dbReference>
<keyword evidence="8" id="KW-1185">Reference proteome</keyword>
<keyword evidence="4" id="KW-0862">Zinc</keyword>
<dbReference type="EMBL" id="QDGZ01000001">
    <property type="protein sequence ID" value="PVG84537.1"/>
    <property type="molecule type" value="Genomic_DNA"/>
</dbReference>
<reference evidence="7 8" key="1">
    <citation type="submission" date="2018-04" db="EMBL/GenBank/DDBJ databases">
        <title>Genome of Nocardioides gansuensis WSJ-1.</title>
        <authorList>
            <person name="Wu S."/>
            <person name="Wang G."/>
        </authorList>
    </citation>
    <scope>NUCLEOTIDE SEQUENCE [LARGE SCALE GENOMIC DNA]</scope>
    <source>
        <strain evidence="7 8">WSJ-1</strain>
    </source>
</reference>
<dbReference type="AlphaFoldDB" id="A0A2T8FFS6"/>
<dbReference type="GO" id="GO:0046098">
    <property type="term" value="P:guanine metabolic process"/>
    <property type="evidence" value="ECO:0007669"/>
    <property type="project" value="TreeGrafter"/>
</dbReference>
<keyword evidence="2" id="KW-0479">Metal-binding</keyword>
<dbReference type="SUPFAM" id="SSF51338">
    <property type="entry name" value="Composite domain of metallo-dependent hydrolases"/>
    <property type="match status" value="1"/>
</dbReference>
<dbReference type="Pfam" id="PF01979">
    <property type="entry name" value="Amidohydro_1"/>
    <property type="match status" value="1"/>
</dbReference>
<dbReference type="InterPro" id="IPR051607">
    <property type="entry name" value="Metallo-dep_hydrolases"/>
</dbReference>
<evidence type="ECO:0000256" key="2">
    <source>
        <dbReference type="ARBA" id="ARBA00022723"/>
    </source>
</evidence>
<dbReference type="RefSeq" id="WP_116570670.1">
    <property type="nucleotide sequence ID" value="NZ_QDGZ01000001.1"/>
</dbReference>
<dbReference type="GO" id="GO:0008892">
    <property type="term" value="F:guanine deaminase activity"/>
    <property type="evidence" value="ECO:0007669"/>
    <property type="project" value="TreeGrafter"/>
</dbReference>
<feature type="domain" description="Aminodeoxyfutalosine deaminase/Imidazolonepropionase-like composite" evidence="6">
    <location>
        <begin position="28"/>
        <end position="51"/>
    </location>
</feature>
<name>A0A2T8FFS6_9ACTN</name>
<dbReference type="GO" id="GO:0005829">
    <property type="term" value="C:cytosol"/>
    <property type="evidence" value="ECO:0007669"/>
    <property type="project" value="TreeGrafter"/>
</dbReference>
<dbReference type="InterPro" id="IPR011059">
    <property type="entry name" value="Metal-dep_hydrolase_composite"/>
</dbReference>
<dbReference type="SUPFAM" id="SSF51556">
    <property type="entry name" value="Metallo-dependent hydrolases"/>
    <property type="match status" value="1"/>
</dbReference>
<dbReference type="PANTHER" id="PTHR11271:SF6">
    <property type="entry name" value="GUANINE DEAMINASE"/>
    <property type="match status" value="1"/>
</dbReference>
<dbReference type="Gene3D" id="3.20.20.140">
    <property type="entry name" value="Metal-dependent hydrolases"/>
    <property type="match status" value="1"/>
</dbReference>
<proteinExistence type="predicted"/>
<organism evidence="7 8">
    <name type="scientific">Nocardioides gansuensis</name>
    <dbReference type="NCBI Taxonomy" id="2138300"/>
    <lineage>
        <taxon>Bacteria</taxon>
        <taxon>Bacillati</taxon>
        <taxon>Actinomycetota</taxon>
        <taxon>Actinomycetes</taxon>
        <taxon>Propionibacteriales</taxon>
        <taxon>Nocardioidaceae</taxon>
        <taxon>Nocardioides</taxon>
    </lineage>
</organism>
<gene>
    <name evidence="7" type="ORF">DDE18_02735</name>
</gene>
<accession>A0A2T8FFS6</accession>
<evidence type="ECO:0000256" key="1">
    <source>
        <dbReference type="ARBA" id="ARBA00001947"/>
    </source>
</evidence>
<evidence type="ECO:0000256" key="3">
    <source>
        <dbReference type="ARBA" id="ARBA00022801"/>
    </source>
</evidence>
<evidence type="ECO:0000313" key="7">
    <source>
        <dbReference type="EMBL" id="PVG84537.1"/>
    </source>
</evidence>
<evidence type="ECO:0000259" key="5">
    <source>
        <dbReference type="Pfam" id="PF01979"/>
    </source>
</evidence>
<dbReference type="OrthoDB" id="3189065at2"/>
<dbReference type="PANTHER" id="PTHR11271">
    <property type="entry name" value="GUANINE DEAMINASE"/>
    <property type="match status" value="1"/>
</dbReference>
<evidence type="ECO:0000313" key="8">
    <source>
        <dbReference type="Proteomes" id="UP000246018"/>
    </source>
</evidence>
<dbReference type="Pfam" id="PF22039">
    <property type="entry name" value="HUTI_composite_bact"/>
    <property type="match status" value="1"/>
</dbReference>